<proteinExistence type="predicted"/>
<sequence length="320" mass="34521">MSIIFGIDSRFRDRSADGTADSPSNFVVNGRQVSTWNVDSKETLCTRPHRGVTGSCVSSVRLLRLTIPYIPSIVDANPYLCVSFTNTPDNIPNNAINTIGGTLPTATFICTLDSVQTPEPVVRINSTNNMLDFVRGILTYAITVPVGSYTLPALADQIEVLMNEAAAVTTMTVDYGTTSAIRFSIRETAAVGAFNILWNTGVNVATTIAGVIGYDAAADDIGVSPATHTSDDYVTPWITGGDGARWAHYKSDIIQVMPFSPKRTPVVFRVFDPNNVTIPIQDTTPPTAISPLQQVSAVFTVTPYIQDGAYDNQRASMRVM</sequence>
<dbReference type="EMBL" id="MN740609">
    <property type="protein sequence ID" value="QHU35530.1"/>
    <property type="molecule type" value="Genomic_DNA"/>
</dbReference>
<accession>A0A6C0LYS1</accession>
<dbReference type="AlphaFoldDB" id="A0A6C0LYS1"/>
<organism evidence="1">
    <name type="scientific">viral metagenome</name>
    <dbReference type="NCBI Taxonomy" id="1070528"/>
    <lineage>
        <taxon>unclassified sequences</taxon>
        <taxon>metagenomes</taxon>
        <taxon>organismal metagenomes</taxon>
    </lineage>
</organism>
<reference evidence="1" key="1">
    <citation type="journal article" date="2020" name="Nature">
        <title>Giant virus diversity and host interactions through global metagenomics.</title>
        <authorList>
            <person name="Schulz F."/>
            <person name="Roux S."/>
            <person name="Paez-Espino D."/>
            <person name="Jungbluth S."/>
            <person name="Walsh D.A."/>
            <person name="Denef V.J."/>
            <person name="McMahon K.D."/>
            <person name="Konstantinidis K.T."/>
            <person name="Eloe-Fadrosh E.A."/>
            <person name="Kyrpides N.C."/>
            <person name="Woyke T."/>
        </authorList>
    </citation>
    <scope>NUCLEOTIDE SEQUENCE</scope>
    <source>
        <strain evidence="1">GVMAG-S-1029409-49</strain>
    </source>
</reference>
<name>A0A6C0LYS1_9ZZZZ</name>
<protein>
    <submittedName>
        <fullName evidence="1">Uncharacterized protein</fullName>
    </submittedName>
</protein>
<evidence type="ECO:0000313" key="1">
    <source>
        <dbReference type="EMBL" id="QHU35530.1"/>
    </source>
</evidence>